<organism evidence="2 3">
    <name type="scientific">Saccharothrix carnea</name>
    <dbReference type="NCBI Taxonomy" id="1280637"/>
    <lineage>
        <taxon>Bacteria</taxon>
        <taxon>Bacillati</taxon>
        <taxon>Actinomycetota</taxon>
        <taxon>Actinomycetes</taxon>
        <taxon>Pseudonocardiales</taxon>
        <taxon>Pseudonocardiaceae</taxon>
        <taxon>Saccharothrix</taxon>
    </lineage>
</organism>
<dbReference type="InterPro" id="IPR027417">
    <property type="entry name" value="P-loop_NTPase"/>
</dbReference>
<dbReference type="AlphaFoldDB" id="A0A2P8I4D8"/>
<keyword evidence="3" id="KW-1185">Reference proteome</keyword>
<dbReference type="SUPFAM" id="SSF52540">
    <property type="entry name" value="P-loop containing nucleoside triphosphate hydrolases"/>
    <property type="match status" value="1"/>
</dbReference>
<proteinExistence type="predicted"/>
<gene>
    <name evidence="2" type="ORF">B0I31_109125</name>
</gene>
<sequence>MARPEKPVDVGGGVAAAFATELRRLRACAGNPTYREMARSALFAPSVLSNAASGTRLPTLQVTLGFVAACGGDREEWRRRWMEAANVTNTDTPSWGRYRSSPHDRGMPRPAQLPLRSWGFVGRRRELDLLDVPAANPVVVTGPVGVGKSDLALHHAHRVAADMVDGQLYADLGPLTGTASDAGFVLDGFLRALGVPADHLSGTVDQRAGLYRSLLVERRLLVLLENVRDERQVRPLLTESRHSQTLVVSRKPLLGLDGVRRVRLDVPSRSDSLAMITAAVPERAEAEPDECDRLAELCDDLPLALNIALRKLVARPDLPLHRANAKLAERDGALNWLRIGDLSLSESLNSAYQEVGEAARALLTRIARLPYRCDPESVVPEGGELAEELVEAGLLRRGDQPGGYRVERLVRVFAIQVGATPTNRTHPSPLRLDVPPQQSRRHEPVDWDALRGRPDRTNCPPDVTAGALSPFRIELPTRLVDRMAPVTEARS</sequence>
<dbReference type="Gene3D" id="3.40.50.300">
    <property type="entry name" value="P-loop containing nucleotide triphosphate hydrolases"/>
    <property type="match status" value="1"/>
</dbReference>
<dbReference type="PANTHER" id="PTHR47691">
    <property type="entry name" value="REGULATOR-RELATED"/>
    <property type="match status" value="1"/>
</dbReference>
<evidence type="ECO:0000313" key="3">
    <source>
        <dbReference type="Proteomes" id="UP000241118"/>
    </source>
</evidence>
<evidence type="ECO:0000313" key="2">
    <source>
        <dbReference type="EMBL" id="PSL53335.1"/>
    </source>
</evidence>
<name>A0A2P8I4D8_SACCR</name>
<evidence type="ECO:0008006" key="4">
    <source>
        <dbReference type="Google" id="ProtNLM"/>
    </source>
</evidence>
<dbReference type="OrthoDB" id="3688891at2"/>
<comment type="caution">
    <text evidence="2">The sequence shown here is derived from an EMBL/GenBank/DDBJ whole genome shotgun (WGS) entry which is preliminary data.</text>
</comment>
<protein>
    <recommendedName>
        <fullName evidence="4">NB-ARC domain-containing protein</fullName>
    </recommendedName>
</protein>
<feature type="compositionally biased region" description="Basic and acidic residues" evidence="1">
    <location>
        <begin position="440"/>
        <end position="456"/>
    </location>
</feature>
<accession>A0A2P8I4D8</accession>
<dbReference type="RefSeq" id="WP_146173952.1">
    <property type="nucleotide sequence ID" value="NZ_PYAX01000009.1"/>
</dbReference>
<dbReference type="PRINTS" id="PR00364">
    <property type="entry name" value="DISEASERSIST"/>
</dbReference>
<feature type="region of interest" description="Disordered" evidence="1">
    <location>
        <begin position="434"/>
        <end position="465"/>
    </location>
</feature>
<dbReference type="Proteomes" id="UP000241118">
    <property type="component" value="Unassembled WGS sequence"/>
</dbReference>
<dbReference type="EMBL" id="PYAX01000009">
    <property type="protein sequence ID" value="PSL53335.1"/>
    <property type="molecule type" value="Genomic_DNA"/>
</dbReference>
<reference evidence="2 3" key="1">
    <citation type="submission" date="2018-03" db="EMBL/GenBank/DDBJ databases">
        <title>Genomic Encyclopedia of Type Strains, Phase III (KMG-III): the genomes of soil and plant-associated and newly described type strains.</title>
        <authorList>
            <person name="Whitman W."/>
        </authorList>
    </citation>
    <scope>NUCLEOTIDE SEQUENCE [LARGE SCALE GENOMIC DNA]</scope>
    <source>
        <strain evidence="2 3">CGMCC 4.7097</strain>
    </source>
</reference>
<evidence type="ECO:0000256" key="1">
    <source>
        <dbReference type="SAM" id="MobiDB-lite"/>
    </source>
</evidence>
<dbReference type="PANTHER" id="PTHR47691:SF3">
    <property type="entry name" value="HTH-TYPE TRANSCRIPTIONAL REGULATOR RV0890C-RELATED"/>
    <property type="match status" value="1"/>
</dbReference>